<reference evidence="1 2" key="2">
    <citation type="journal article" date="2022" name="Mol. Ecol. Resour.">
        <title>The genomes of chicory, endive, great burdock and yacon provide insights into Asteraceae paleo-polyploidization history and plant inulin production.</title>
        <authorList>
            <person name="Fan W."/>
            <person name="Wang S."/>
            <person name="Wang H."/>
            <person name="Wang A."/>
            <person name="Jiang F."/>
            <person name="Liu H."/>
            <person name="Zhao H."/>
            <person name="Xu D."/>
            <person name="Zhang Y."/>
        </authorList>
    </citation>
    <scope>NUCLEOTIDE SEQUENCE [LARGE SCALE GENOMIC DNA]</scope>
    <source>
        <strain evidence="2">cv. Niubang</strain>
    </source>
</reference>
<dbReference type="EMBL" id="CM042047">
    <property type="protein sequence ID" value="KAI3772478.1"/>
    <property type="molecule type" value="Genomic_DNA"/>
</dbReference>
<evidence type="ECO:0000313" key="1">
    <source>
        <dbReference type="EMBL" id="KAI3772478.1"/>
    </source>
</evidence>
<name>A0ACB9FM97_ARCLA</name>
<protein>
    <submittedName>
        <fullName evidence="1">Uncharacterized protein</fullName>
    </submittedName>
</protein>
<proteinExistence type="predicted"/>
<organism evidence="1 2">
    <name type="scientific">Arctium lappa</name>
    <name type="common">Greater burdock</name>
    <name type="synonym">Lappa major</name>
    <dbReference type="NCBI Taxonomy" id="4217"/>
    <lineage>
        <taxon>Eukaryota</taxon>
        <taxon>Viridiplantae</taxon>
        <taxon>Streptophyta</taxon>
        <taxon>Embryophyta</taxon>
        <taxon>Tracheophyta</taxon>
        <taxon>Spermatophyta</taxon>
        <taxon>Magnoliopsida</taxon>
        <taxon>eudicotyledons</taxon>
        <taxon>Gunneridae</taxon>
        <taxon>Pentapetalae</taxon>
        <taxon>asterids</taxon>
        <taxon>campanulids</taxon>
        <taxon>Asterales</taxon>
        <taxon>Asteraceae</taxon>
        <taxon>Carduoideae</taxon>
        <taxon>Cardueae</taxon>
        <taxon>Arctiinae</taxon>
        <taxon>Arctium</taxon>
    </lineage>
</organism>
<comment type="caution">
    <text evidence="1">The sequence shown here is derived from an EMBL/GenBank/DDBJ whole genome shotgun (WGS) entry which is preliminary data.</text>
</comment>
<gene>
    <name evidence="1" type="ORF">L6452_03664</name>
</gene>
<dbReference type="Proteomes" id="UP001055879">
    <property type="component" value="Linkage Group LG01"/>
</dbReference>
<reference evidence="2" key="1">
    <citation type="journal article" date="2022" name="Mol. Ecol. Resour.">
        <title>The genomes of chicory, endive, great burdock and yacon provide insights into Asteraceae palaeo-polyploidization history and plant inulin production.</title>
        <authorList>
            <person name="Fan W."/>
            <person name="Wang S."/>
            <person name="Wang H."/>
            <person name="Wang A."/>
            <person name="Jiang F."/>
            <person name="Liu H."/>
            <person name="Zhao H."/>
            <person name="Xu D."/>
            <person name="Zhang Y."/>
        </authorList>
    </citation>
    <scope>NUCLEOTIDE SEQUENCE [LARGE SCALE GENOMIC DNA]</scope>
    <source>
        <strain evidence="2">cv. Niubang</strain>
    </source>
</reference>
<evidence type="ECO:0000313" key="2">
    <source>
        <dbReference type="Proteomes" id="UP001055879"/>
    </source>
</evidence>
<keyword evidence="2" id="KW-1185">Reference proteome</keyword>
<sequence length="112" mass="12213">MSRRTAEERPGKRSRNGRESRRESGRKTLGTSLAAVPNDSAIGHCSMTKSQEEMGPQYIPGDSARYSDRGYCRMSGSRQTFLEDSRVFGGGLEANVKSSSSSPPSSKNLGFF</sequence>
<accession>A0ACB9FM97</accession>